<feature type="compositionally biased region" description="Polar residues" evidence="1">
    <location>
        <begin position="243"/>
        <end position="259"/>
    </location>
</feature>
<dbReference type="EMBL" id="VSRR010107111">
    <property type="protein sequence ID" value="MPC96730.1"/>
    <property type="molecule type" value="Genomic_DNA"/>
</dbReference>
<sequence>MPPHCSMVALLWLSLVNVCFACVPVFEQHVAALAEADKDSTVEEVASSETMEKEKIESPSLLLAEEAENTSEDVLTPIEDAASLSGSDRVSENDMIVPGEESLPEPSEADSPQLEEPLEGREQTHPETDGSQEEEVQQQMEEEEKEEKEEEKEKEEDEIKVEATPEQESDLEAEYDNVEIDAGRAEVVASQATSDSHCLSASSGESHSSHGSDITRTDPPTQVGSSPATAPHAAAALSLHLGDSTTNTPAICNNQPKPC</sequence>
<comment type="caution">
    <text evidence="3">The sequence shown here is derived from an EMBL/GenBank/DDBJ whole genome shotgun (WGS) entry which is preliminary data.</text>
</comment>
<feature type="compositionally biased region" description="Basic and acidic residues" evidence="1">
    <location>
        <begin position="207"/>
        <end position="216"/>
    </location>
</feature>
<feature type="region of interest" description="Disordered" evidence="1">
    <location>
        <begin position="43"/>
        <end position="259"/>
    </location>
</feature>
<feature type="compositionally biased region" description="Basic and acidic residues" evidence="1">
    <location>
        <begin position="118"/>
        <end position="128"/>
    </location>
</feature>
<accession>A0A5B7JJ08</accession>
<dbReference type="Proteomes" id="UP000324222">
    <property type="component" value="Unassembled WGS sequence"/>
</dbReference>
<protein>
    <submittedName>
        <fullName evidence="3">Uncharacterized protein</fullName>
    </submittedName>
</protein>
<keyword evidence="4" id="KW-1185">Reference proteome</keyword>
<feature type="compositionally biased region" description="Low complexity" evidence="1">
    <location>
        <begin position="196"/>
        <end position="206"/>
    </location>
</feature>
<name>A0A5B7JJ08_PORTR</name>
<evidence type="ECO:0000256" key="2">
    <source>
        <dbReference type="SAM" id="SignalP"/>
    </source>
</evidence>
<dbReference type="AlphaFoldDB" id="A0A5B7JJ08"/>
<feature type="signal peptide" evidence="2">
    <location>
        <begin position="1"/>
        <end position="21"/>
    </location>
</feature>
<evidence type="ECO:0000256" key="1">
    <source>
        <dbReference type="SAM" id="MobiDB-lite"/>
    </source>
</evidence>
<gene>
    <name evidence="3" type="ORF">E2C01_092006</name>
</gene>
<keyword evidence="2" id="KW-0732">Signal</keyword>
<proteinExistence type="predicted"/>
<feature type="compositionally biased region" description="Low complexity" evidence="1">
    <location>
        <begin position="225"/>
        <end position="241"/>
    </location>
</feature>
<evidence type="ECO:0000313" key="4">
    <source>
        <dbReference type="Proteomes" id="UP000324222"/>
    </source>
</evidence>
<dbReference type="OrthoDB" id="10007415at2759"/>
<evidence type="ECO:0000313" key="3">
    <source>
        <dbReference type="EMBL" id="MPC96730.1"/>
    </source>
</evidence>
<feature type="compositionally biased region" description="Acidic residues" evidence="1">
    <location>
        <begin position="130"/>
        <end position="179"/>
    </location>
</feature>
<organism evidence="3 4">
    <name type="scientific">Portunus trituberculatus</name>
    <name type="common">Swimming crab</name>
    <name type="synonym">Neptunus trituberculatus</name>
    <dbReference type="NCBI Taxonomy" id="210409"/>
    <lineage>
        <taxon>Eukaryota</taxon>
        <taxon>Metazoa</taxon>
        <taxon>Ecdysozoa</taxon>
        <taxon>Arthropoda</taxon>
        <taxon>Crustacea</taxon>
        <taxon>Multicrustacea</taxon>
        <taxon>Malacostraca</taxon>
        <taxon>Eumalacostraca</taxon>
        <taxon>Eucarida</taxon>
        <taxon>Decapoda</taxon>
        <taxon>Pleocyemata</taxon>
        <taxon>Brachyura</taxon>
        <taxon>Eubrachyura</taxon>
        <taxon>Portunoidea</taxon>
        <taxon>Portunidae</taxon>
        <taxon>Portuninae</taxon>
        <taxon>Portunus</taxon>
    </lineage>
</organism>
<reference evidence="3 4" key="1">
    <citation type="submission" date="2019-05" db="EMBL/GenBank/DDBJ databases">
        <title>Another draft genome of Portunus trituberculatus and its Hox gene families provides insights of decapod evolution.</title>
        <authorList>
            <person name="Jeong J.-H."/>
            <person name="Song I."/>
            <person name="Kim S."/>
            <person name="Choi T."/>
            <person name="Kim D."/>
            <person name="Ryu S."/>
            <person name="Kim W."/>
        </authorList>
    </citation>
    <scope>NUCLEOTIDE SEQUENCE [LARGE SCALE GENOMIC DNA]</scope>
    <source>
        <tissue evidence="3">Muscle</tissue>
    </source>
</reference>
<feature type="chain" id="PRO_5023138101" evidence="2">
    <location>
        <begin position="22"/>
        <end position="259"/>
    </location>
</feature>